<name>A0A849L669_9RHOB</name>
<keyword evidence="1" id="KW-1133">Transmembrane helix</keyword>
<proteinExistence type="predicted"/>
<organism evidence="2 3">
    <name type="scientific">Halovulum dunhuangense</name>
    <dbReference type="NCBI Taxonomy" id="1505036"/>
    <lineage>
        <taxon>Bacteria</taxon>
        <taxon>Pseudomonadati</taxon>
        <taxon>Pseudomonadota</taxon>
        <taxon>Alphaproteobacteria</taxon>
        <taxon>Rhodobacterales</taxon>
        <taxon>Paracoccaceae</taxon>
        <taxon>Halovulum</taxon>
    </lineage>
</organism>
<protein>
    <recommendedName>
        <fullName evidence="4">Tetratricopeptide repeat-like domain-containing protein</fullName>
    </recommendedName>
</protein>
<dbReference type="Proteomes" id="UP000572377">
    <property type="component" value="Unassembled WGS sequence"/>
</dbReference>
<evidence type="ECO:0008006" key="4">
    <source>
        <dbReference type="Google" id="ProtNLM"/>
    </source>
</evidence>
<sequence>MSQPDSFLDEVTEEVRRDQMIAFLRRNAVWIVAVVLLVVGGAGFLEWQKAKTRAEAQARGDALYAALQAEDPAARLEALNALGAEGAEAAALLDIARANAALGAGDRAQALALLEEVASRGAASEALRNVARLKYAAAGAGTADPAAREDMLLPMLADGHPLRAAALEQRALIRLEQGDAAAAVADLSAIANDETAPDALRSRAEQVIAIISADEAADG</sequence>
<evidence type="ECO:0000256" key="1">
    <source>
        <dbReference type="SAM" id="Phobius"/>
    </source>
</evidence>
<keyword evidence="3" id="KW-1185">Reference proteome</keyword>
<dbReference type="EMBL" id="JABFBC010000003">
    <property type="protein sequence ID" value="NNU81876.1"/>
    <property type="molecule type" value="Genomic_DNA"/>
</dbReference>
<keyword evidence="1" id="KW-0472">Membrane</keyword>
<feature type="transmembrane region" description="Helical" evidence="1">
    <location>
        <begin position="28"/>
        <end position="47"/>
    </location>
</feature>
<gene>
    <name evidence="2" type="ORF">HMH01_15675</name>
</gene>
<accession>A0A849L669</accession>
<reference evidence="2 3" key="1">
    <citation type="submission" date="2020-05" db="EMBL/GenBank/DDBJ databases">
        <title>Gimesia benthica sp. nov., a novel planctomycete isolated from a deep-sea water sample of the Northwest Indian Ocean.</title>
        <authorList>
            <person name="Wang J."/>
            <person name="Ruan C."/>
            <person name="Song L."/>
            <person name="Zhu Y."/>
            <person name="Li A."/>
            <person name="Zheng X."/>
            <person name="Wang L."/>
            <person name="Lu Z."/>
            <person name="Huang Y."/>
            <person name="Du W."/>
            <person name="Zhou Y."/>
            <person name="Huang L."/>
            <person name="Dai X."/>
        </authorList>
    </citation>
    <scope>NUCLEOTIDE SEQUENCE [LARGE SCALE GENOMIC DNA]</scope>
    <source>
        <strain evidence="2 3">YYQ-30</strain>
    </source>
</reference>
<evidence type="ECO:0000313" key="2">
    <source>
        <dbReference type="EMBL" id="NNU81876.1"/>
    </source>
</evidence>
<evidence type="ECO:0000313" key="3">
    <source>
        <dbReference type="Proteomes" id="UP000572377"/>
    </source>
</evidence>
<comment type="caution">
    <text evidence="2">The sequence shown here is derived from an EMBL/GenBank/DDBJ whole genome shotgun (WGS) entry which is preliminary data.</text>
</comment>
<keyword evidence="1" id="KW-0812">Transmembrane</keyword>
<dbReference type="RefSeq" id="WP_171326733.1">
    <property type="nucleotide sequence ID" value="NZ_JABFBC010000003.1"/>
</dbReference>
<dbReference type="AlphaFoldDB" id="A0A849L669"/>